<dbReference type="AlphaFoldDB" id="A0A8X6FXK8"/>
<dbReference type="EMBL" id="BMAO01010778">
    <property type="protein sequence ID" value="GFQ69448.1"/>
    <property type="molecule type" value="Genomic_DNA"/>
</dbReference>
<name>A0A8X6FXK8_TRICU</name>
<proteinExistence type="predicted"/>
<dbReference type="Proteomes" id="UP000887116">
    <property type="component" value="Unassembled WGS sequence"/>
</dbReference>
<feature type="region of interest" description="Disordered" evidence="1">
    <location>
        <begin position="1"/>
        <end position="20"/>
    </location>
</feature>
<accession>A0A8X6FXK8</accession>
<sequence>MDKLSGNSKPSSTVGSKDDTRGLRTKLRFSFSSSTPCPKPCWVFKRFPESKWSSLKRERPSDSRIIFHI</sequence>
<gene>
    <name evidence="2" type="ORF">TNCT_536581</name>
</gene>
<evidence type="ECO:0000313" key="2">
    <source>
        <dbReference type="EMBL" id="GFQ69448.1"/>
    </source>
</evidence>
<feature type="compositionally biased region" description="Polar residues" evidence="1">
    <location>
        <begin position="1"/>
        <end position="15"/>
    </location>
</feature>
<reference evidence="2" key="1">
    <citation type="submission" date="2020-07" db="EMBL/GenBank/DDBJ databases">
        <title>Multicomponent nature underlies the extraordinary mechanical properties of spider dragline silk.</title>
        <authorList>
            <person name="Kono N."/>
            <person name="Nakamura H."/>
            <person name="Mori M."/>
            <person name="Yoshida Y."/>
            <person name="Ohtoshi R."/>
            <person name="Malay A.D."/>
            <person name="Moran D.A.P."/>
            <person name="Tomita M."/>
            <person name="Numata K."/>
            <person name="Arakawa K."/>
        </authorList>
    </citation>
    <scope>NUCLEOTIDE SEQUENCE</scope>
</reference>
<keyword evidence="3" id="KW-1185">Reference proteome</keyword>
<evidence type="ECO:0000256" key="1">
    <source>
        <dbReference type="SAM" id="MobiDB-lite"/>
    </source>
</evidence>
<evidence type="ECO:0000313" key="3">
    <source>
        <dbReference type="Proteomes" id="UP000887116"/>
    </source>
</evidence>
<comment type="caution">
    <text evidence="2">The sequence shown here is derived from an EMBL/GenBank/DDBJ whole genome shotgun (WGS) entry which is preliminary data.</text>
</comment>
<protein>
    <submittedName>
        <fullName evidence="2">Uncharacterized protein</fullName>
    </submittedName>
</protein>
<organism evidence="2 3">
    <name type="scientific">Trichonephila clavata</name>
    <name type="common">Joro spider</name>
    <name type="synonym">Nephila clavata</name>
    <dbReference type="NCBI Taxonomy" id="2740835"/>
    <lineage>
        <taxon>Eukaryota</taxon>
        <taxon>Metazoa</taxon>
        <taxon>Ecdysozoa</taxon>
        <taxon>Arthropoda</taxon>
        <taxon>Chelicerata</taxon>
        <taxon>Arachnida</taxon>
        <taxon>Araneae</taxon>
        <taxon>Araneomorphae</taxon>
        <taxon>Entelegynae</taxon>
        <taxon>Araneoidea</taxon>
        <taxon>Nephilidae</taxon>
        <taxon>Trichonephila</taxon>
    </lineage>
</organism>